<protein>
    <submittedName>
        <fullName evidence="3">Uncharacterized protein</fullName>
    </submittedName>
</protein>
<dbReference type="EMBL" id="CYKH01000238">
    <property type="protein sequence ID" value="CUF08971.1"/>
    <property type="molecule type" value="Genomic_DNA"/>
</dbReference>
<accession>A0A0S4IQ01</accession>
<feature type="region of interest" description="Disordered" evidence="2">
    <location>
        <begin position="17"/>
        <end position="54"/>
    </location>
</feature>
<evidence type="ECO:0000256" key="1">
    <source>
        <dbReference type="SAM" id="Coils"/>
    </source>
</evidence>
<sequence length="333" mass="37313">MSRVDMKAADVTHAVPGRSKSIVPGSPMVRGKSGVGGRSKSIRKGGQEEGDASNTVDVLEQLNTAMLARLKDQLEQLTHRLENEGKKVAENAAKIEQLENDLRENEQVNIKEGVIHEEAVVIEMAKLEELQSQLGEAMRESDELSSHVAETVNGSELKKRSNGLRMEQLVNFVLSSTSNDLAITAEEIDRDVTGERIRALAMYEEEAHEGRALRVTFQRRRELWENYENLWLRESDPCFKPKYSNPNTSYHTMLDPHRCRWNTCVLDRCASEYMTTRVAAMAATEGPTMGGALMAARAAKKFASHRRTPVSTPRAPLAQDVDEEHLFPKASRR</sequence>
<proteinExistence type="predicted"/>
<gene>
    <name evidence="3" type="ORF">BSAL_59180</name>
</gene>
<evidence type="ECO:0000313" key="3">
    <source>
        <dbReference type="EMBL" id="CUF08971.1"/>
    </source>
</evidence>
<evidence type="ECO:0000256" key="2">
    <source>
        <dbReference type="SAM" id="MobiDB-lite"/>
    </source>
</evidence>
<feature type="coiled-coil region" evidence="1">
    <location>
        <begin position="67"/>
        <end position="147"/>
    </location>
</feature>
<organism evidence="3 4">
    <name type="scientific">Bodo saltans</name>
    <name type="common">Flagellated protozoan</name>
    <dbReference type="NCBI Taxonomy" id="75058"/>
    <lineage>
        <taxon>Eukaryota</taxon>
        <taxon>Discoba</taxon>
        <taxon>Euglenozoa</taxon>
        <taxon>Kinetoplastea</taxon>
        <taxon>Metakinetoplastina</taxon>
        <taxon>Eubodonida</taxon>
        <taxon>Bodonidae</taxon>
        <taxon>Bodo</taxon>
    </lineage>
</organism>
<reference evidence="4" key="1">
    <citation type="submission" date="2015-09" db="EMBL/GenBank/DDBJ databases">
        <authorList>
            <consortium name="Pathogen Informatics"/>
        </authorList>
    </citation>
    <scope>NUCLEOTIDE SEQUENCE [LARGE SCALE GENOMIC DNA]</scope>
    <source>
        <strain evidence="4">Lake Konstanz</strain>
    </source>
</reference>
<keyword evidence="4" id="KW-1185">Reference proteome</keyword>
<dbReference type="Proteomes" id="UP000051952">
    <property type="component" value="Unassembled WGS sequence"/>
</dbReference>
<keyword evidence="1" id="KW-0175">Coiled coil</keyword>
<dbReference type="VEuPathDB" id="TriTrypDB:BSAL_59180"/>
<dbReference type="AlphaFoldDB" id="A0A0S4IQ01"/>
<evidence type="ECO:0000313" key="4">
    <source>
        <dbReference type="Proteomes" id="UP000051952"/>
    </source>
</evidence>
<name>A0A0S4IQ01_BODSA</name>
<feature type="region of interest" description="Disordered" evidence="2">
    <location>
        <begin position="303"/>
        <end position="333"/>
    </location>
</feature>